<dbReference type="PROSITE" id="PS50835">
    <property type="entry name" value="IG_LIKE"/>
    <property type="match status" value="1"/>
</dbReference>
<dbReference type="InterPro" id="IPR007110">
    <property type="entry name" value="Ig-like_dom"/>
</dbReference>
<dbReference type="PANTHER" id="PTHR47243">
    <property type="entry name" value="SIALOADHESIN"/>
    <property type="match status" value="1"/>
</dbReference>
<dbReference type="SUPFAM" id="SSF48726">
    <property type="entry name" value="Immunoglobulin"/>
    <property type="match status" value="1"/>
</dbReference>
<dbReference type="Pfam" id="PF13895">
    <property type="entry name" value="Ig_2"/>
    <property type="match status" value="1"/>
</dbReference>
<feature type="region of interest" description="Disordered" evidence="1">
    <location>
        <begin position="1"/>
        <end position="64"/>
    </location>
</feature>
<sequence length="173" mass="18715">GGHHPELAGPRPTGLGALSPIPAPLSQPLASRQQEGPWQHPIVHPTEPTVSVCPPADAPKDTQVSVNPSGQNIRVGDTVSFTCEVSSSHPPVSVYRWYKDGVAMGTEQILTLRDIRREDYGQYHCEVTNDRGSDTSPATSLSVTCEYPQSLNEGLFVAGFSFDISVSKYNHFT</sequence>
<dbReference type="AlphaFoldDB" id="A0A672UEU5"/>
<evidence type="ECO:0000259" key="2">
    <source>
        <dbReference type="PROSITE" id="PS50835"/>
    </source>
</evidence>
<dbReference type="InterPro" id="IPR013783">
    <property type="entry name" value="Ig-like_fold"/>
</dbReference>
<dbReference type="GO" id="GO:0005769">
    <property type="term" value="C:early endosome"/>
    <property type="evidence" value="ECO:0007669"/>
    <property type="project" value="TreeGrafter"/>
</dbReference>
<dbReference type="GO" id="GO:0005770">
    <property type="term" value="C:late endosome"/>
    <property type="evidence" value="ECO:0007669"/>
    <property type="project" value="TreeGrafter"/>
</dbReference>
<dbReference type="GeneTree" id="ENSGT01150000286907"/>
<proteinExistence type="predicted"/>
<organism evidence="3 4">
    <name type="scientific">Strigops habroptila</name>
    <name type="common">Kakapo</name>
    <dbReference type="NCBI Taxonomy" id="2489341"/>
    <lineage>
        <taxon>Eukaryota</taxon>
        <taxon>Metazoa</taxon>
        <taxon>Chordata</taxon>
        <taxon>Craniata</taxon>
        <taxon>Vertebrata</taxon>
        <taxon>Euteleostomi</taxon>
        <taxon>Archelosauria</taxon>
        <taxon>Archosauria</taxon>
        <taxon>Dinosauria</taxon>
        <taxon>Saurischia</taxon>
        <taxon>Theropoda</taxon>
        <taxon>Coelurosauria</taxon>
        <taxon>Aves</taxon>
        <taxon>Neognathae</taxon>
        <taxon>Neoaves</taxon>
        <taxon>Telluraves</taxon>
        <taxon>Australaves</taxon>
        <taxon>Psittaciformes</taxon>
        <taxon>Psittacidae</taxon>
        <taxon>Strigops</taxon>
    </lineage>
</organism>
<evidence type="ECO:0000313" key="4">
    <source>
        <dbReference type="Proteomes" id="UP000472266"/>
    </source>
</evidence>
<feature type="domain" description="Ig-like" evidence="2">
    <location>
        <begin position="59"/>
        <end position="144"/>
    </location>
</feature>
<dbReference type="SMART" id="SM00409">
    <property type="entry name" value="IG"/>
    <property type="match status" value="1"/>
</dbReference>
<keyword evidence="4" id="KW-1185">Reference proteome</keyword>
<dbReference type="Ensembl" id="ENSSHBT00005016394.1">
    <property type="protein sequence ID" value="ENSSHBP00005013658.1"/>
    <property type="gene ID" value="ENSSHBG00005011760.1"/>
</dbReference>
<dbReference type="InterPro" id="IPR003599">
    <property type="entry name" value="Ig_sub"/>
</dbReference>
<dbReference type="InterPro" id="IPR036179">
    <property type="entry name" value="Ig-like_dom_sf"/>
</dbReference>
<dbReference type="SMART" id="SM00408">
    <property type="entry name" value="IGc2"/>
    <property type="match status" value="1"/>
</dbReference>
<protein>
    <submittedName>
        <fullName evidence="3">Sialic acid binding Ig like lectin 1</fullName>
    </submittedName>
</protein>
<dbReference type="GO" id="GO:0005886">
    <property type="term" value="C:plasma membrane"/>
    <property type="evidence" value="ECO:0007669"/>
    <property type="project" value="TreeGrafter"/>
</dbReference>
<reference evidence="3" key="3">
    <citation type="submission" date="2025-09" db="UniProtKB">
        <authorList>
            <consortium name="Ensembl"/>
        </authorList>
    </citation>
    <scope>IDENTIFICATION</scope>
</reference>
<gene>
    <name evidence="3" type="primary">SIGLEC1</name>
</gene>
<reference evidence="3" key="2">
    <citation type="submission" date="2025-08" db="UniProtKB">
        <authorList>
            <consortium name="Ensembl"/>
        </authorList>
    </citation>
    <scope>IDENTIFICATION</scope>
</reference>
<evidence type="ECO:0000313" key="3">
    <source>
        <dbReference type="Ensembl" id="ENSSHBP00005013658.1"/>
    </source>
</evidence>
<name>A0A672UEU5_STRHB</name>
<reference evidence="3 4" key="1">
    <citation type="submission" date="2019-11" db="EMBL/GenBank/DDBJ databases">
        <title>Strigops habroptila (kakapo) genome, bStrHab1, primary haplotype, v2.</title>
        <authorList>
            <person name="Jarvis E.D."/>
            <person name="Howard J."/>
            <person name="Rhie A."/>
            <person name="Phillippy A."/>
            <person name="Korlach J."/>
            <person name="Digby A."/>
            <person name="Iorns D."/>
            <person name="Eason D."/>
            <person name="Robertson B."/>
            <person name="Raemaekers T."/>
            <person name="Howe K."/>
            <person name="Lewin H."/>
            <person name="Damas J."/>
            <person name="Hastie A."/>
            <person name="Tracey A."/>
            <person name="Chow W."/>
            <person name="Fedrigo O."/>
        </authorList>
    </citation>
    <scope>NUCLEOTIDE SEQUENCE [LARGE SCALE GENOMIC DNA]</scope>
</reference>
<dbReference type="GO" id="GO:0046790">
    <property type="term" value="F:virion binding"/>
    <property type="evidence" value="ECO:0007669"/>
    <property type="project" value="TreeGrafter"/>
</dbReference>
<evidence type="ECO:0000256" key="1">
    <source>
        <dbReference type="SAM" id="MobiDB-lite"/>
    </source>
</evidence>
<accession>A0A672UEU5</accession>
<dbReference type="Proteomes" id="UP000472266">
    <property type="component" value="Chromosome 8"/>
</dbReference>
<dbReference type="PANTHER" id="PTHR47243:SF1">
    <property type="entry name" value="SIALOADHESIN"/>
    <property type="match status" value="1"/>
</dbReference>
<dbReference type="Gene3D" id="2.60.40.10">
    <property type="entry name" value="Immunoglobulins"/>
    <property type="match status" value="1"/>
</dbReference>
<dbReference type="InterPro" id="IPR003598">
    <property type="entry name" value="Ig_sub2"/>
</dbReference>
<dbReference type="GO" id="GO:0075512">
    <property type="term" value="P:clathrin-dependent endocytosis of virus by host cell"/>
    <property type="evidence" value="ECO:0007669"/>
    <property type="project" value="TreeGrafter"/>
</dbReference>